<evidence type="ECO:0000256" key="1">
    <source>
        <dbReference type="SAM" id="Phobius"/>
    </source>
</evidence>
<keyword evidence="1" id="KW-0812">Transmembrane</keyword>
<keyword evidence="1" id="KW-1133">Transmembrane helix</keyword>
<proteinExistence type="predicted"/>
<accession>A0A2I7N3A5</accession>
<name>A0A2I7N3A5_9NEIS</name>
<dbReference type="AlphaFoldDB" id="A0A2I7N3A5"/>
<dbReference type="Proteomes" id="UP000236655">
    <property type="component" value="Chromosome"/>
</dbReference>
<dbReference type="RefSeq" id="WP_102950230.1">
    <property type="nucleotide sequence ID" value="NZ_CP024847.1"/>
</dbReference>
<evidence type="ECO:0000313" key="3">
    <source>
        <dbReference type="Proteomes" id="UP000236655"/>
    </source>
</evidence>
<gene>
    <name evidence="2" type="ORF">CUN60_00965</name>
</gene>
<organism evidence="2 3">
    <name type="scientific">Aquella oligotrophica</name>
    <dbReference type="NCBI Taxonomy" id="2067065"/>
    <lineage>
        <taxon>Bacteria</taxon>
        <taxon>Pseudomonadati</taxon>
        <taxon>Pseudomonadota</taxon>
        <taxon>Betaproteobacteria</taxon>
        <taxon>Neisseriales</taxon>
        <taxon>Neisseriaceae</taxon>
        <taxon>Aquella</taxon>
    </lineage>
</organism>
<feature type="transmembrane region" description="Helical" evidence="1">
    <location>
        <begin position="9"/>
        <end position="27"/>
    </location>
</feature>
<dbReference type="KEGG" id="nba:CUN60_00965"/>
<protein>
    <submittedName>
        <fullName evidence="2">Uncharacterized protein</fullName>
    </submittedName>
</protein>
<dbReference type="EMBL" id="CP024847">
    <property type="protein sequence ID" value="AUR50930.1"/>
    <property type="molecule type" value="Genomic_DNA"/>
</dbReference>
<sequence>MIEFIKKNWLIAVISGATGSIITTIFIKHWFSKDMSDIITNWITALSSLAVAVFAWMAYKEYWKQKKKEQLFTFLIEASNLFTNDAVRIYLKITSYLKKQYVNFNSGNISIKFTKEYGNSLIAEADIMREEIHKFINLTIPEWRGKLLFLDSLSTCVLGEENKIHIHTEEKINQMRDELKRINWHILKIKAKYLKGINSLAKLNEPSSGFKGKLTKWDLDKLKEPVFGLEELLHYYLKNKF</sequence>
<reference evidence="3" key="1">
    <citation type="submission" date="2017-11" db="EMBL/GenBank/DDBJ databases">
        <authorList>
            <person name="Chan K.G."/>
            <person name="Lee L.S."/>
        </authorList>
    </citation>
    <scope>NUCLEOTIDE SEQUENCE [LARGE SCALE GENOMIC DNA]</scope>
    <source>
        <strain evidence="3">DSM 100970</strain>
    </source>
</reference>
<keyword evidence="3" id="KW-1185">Reference proteome</keyword>
<evidence type="ECO:0000313" key="2">
    <source>
        <dbReference type="EMBL" id="AUR50930.1"/>
    </source>
</evidence>
<feature type="transmembrane region" description="Helical" evidence="1">
    <location>
        <begin position="39"/>
        <end position="59"/>
    </location>
</feature>
<keyword evidence="1" id="KW-0472">Membrane</keyword>